<dbReference type="Gene3D" id="3.40.50.2000">
    <property type="entry name" value="Glycogen Phosphorylase B"/>
    <property type="match status" value="1"/>
</dbReference>
<dbReference type="CDD" id="cd03784">
    <property type="entry name" value="GT1_Gtf-like"/>
    <property type="match status" value="1"/>
</dbReference>
<keyword evidence="2" id="KW-0328">Glycosyltransferase</keyword>
<dbReference type="PANTHER" id="PTHR48043">
    <property type="entry name" value="EG:EG0003.4 PROTEIN-RELATED"/>
    <property type="match status" value="1"/>
</dbReference>
<evidence type="ECO:0000256" key="3">
    <source>
        <dbReference type="ARBA" id="ARBA00022679"/>
    </source>
</evidence>
<feature type="compositionally biased region" description="Polar residues" evidence="4">
    <location>
        <begin position="636"/>
        <end position="660"/>
    </location>
</feature>
<reference evidence="5 6" key="1">
    <citation type="submission" date="2015-12" db="EMBL/GenBank/DDBJ databases">
        <title>The genome of Folsomia candida.</title>
        <authorList>
            <person name="Faddeeva A."/>
            <person name="Derks M.F."/>
            <person name="Anvar Y."/>
            <person name="Smit S."/>
            <person name="Van Straalen N."/>
            <person name="Roelofs D."/>
        </authorList>
    </citation>
    <scope>NUCLEOTIDE SEQUENCE [LARGE SCALE GENOMIC DNA]</scope>
    <source>
        <strain evidence="5 6">VU population</strain>
        <tissue evidence="5">Whole body</tissue>
    </source>
</reference>
<protein>
    <submittedName>
        <fullName evidence="5">UDP-glucuronosyltransferase 1-2</fullName>
    </submittedName>
</protein>
<evidence type="ECO:0000313" key="5">
    <source>
        <dbReference type="EMBL" id="OXA50097.1"/>
    </source>
</evidence>
<name>A0A226DZE4_FOLCA</name>
<comment type="caution">
    <text evidence="5">The sequence shown here is derived from an EMBL/GenBank/DDBJ whole genome shotgun (WGS) entry which is preliminary data.</text>
</comment>
<proteinExistence type="inferred from homology"/>
<dbReference type="SUPFAM" id="SSF53756">
    <property type="entry name" value="UDP-Glycosyltransferase/glycogen phosphorylase"/>
    <property type="match status" value="1"/>
</dbReference>
<dbReference type="AlphaFoldDB" id="A0A226DZE4"/>
<dbReference type="Proteomes" id="UP000198287">
    <property type="component" value="Unassembled WGS sequence"/>
</dbReference>
<comment type="similarity">
    <text evidence="1">Belongs to the UDP-glycosyltransferase family.</text>
</comment>
<keyword evidence="6" id="KW-1185">Reference proteome</keyword>
<dbReference type="InterPro" id="IPR050271">
    <property type="entry name" value="UDP-glycosyltransferase"/>
</dbReference>
<sequence>MRQIFNAITIVTMILTFSSYTIIRGEKILFFFGGGSYSHKHSVWPWTTALAERGHNVIFISAHAKSPSNHPNISDLASPTLSKLMNQSYDVDRFQQRERGQGQNILTNYSKLSADICEHVILRSENDPILQKLLHNETFDLVIINIIFGECGYIFAHRYGAKTILFDASVPLSWFYDVFGYQADHAWIPDVIMKYENIPMSFFDRMKNTMWPAYVYWNRYTVMYPEFDRIIKQAFHPHKIPAFRELEQNVSLVMVNSHHSFDFAYSLPPCVVQVGGMNAYLPEKPIPEKYLKFMDGAGSAGVVLISFGSTVNLQKVDPYYGNIFFQVIKKHKNVRFILKWNGPYPNGYENGLDNLLSDVWLPQRELLRHPNLKTFVTHGGLNSIQEATFYGLPMIVMPLFADQDYNAYRIEAQQVGFRIEIQELTFQVMDEALQKILWNKTYQKNMAVKAQIFRDRPQSPLETAVYWTEFVLRNDDVTSLRPMISHLNWYQRRSLDVFASEEITTAGQKQVETAENSKSRFQMEWLQEKIQSVPFVSQDDGIEKVVPVQKPTTTKSLPAQKPTTTKYYNSKFAQFDTICGGEYDFEKVPSPKPVSNNTPKMTTNGVNSISMDNGILNIHIPCAYSFPYQPVKEKQSAQQKQNTSTRRTTRDLQNSKSKSQTSLPTSSTNSRRRTRSRPRDNNADCYDPCAPSAPPFCSTVKSIRGPPNRGYFESYSAQPDCGGPPQGRVKTSMKWDFDTGVQIPVKKVDYGEELYEQAVQIWAKQFALEKGRNGSKINVGAILSSMKDDTKKEEKCRDFSKPAFHSSLKVTNELTKALDHLNQLPDQMERIFLHDDRFEPIVLDRATKILNVPREKKVFKDLVSVEPNNAIKDRVTKSISDQIKAVKPGTRSRDAEPNLLDYQQVSFSRIRPKPVPPPPRPQAGVGIDIRSQTKYQMINADKQFEDAADKL</sequence>
<evidence type="ECO:0000256" key="4">
    <source>
        <dbReference type="SAM" id="MobiDB-lite"/>
    </source>
</evidence>
<accession>A0A226DZE4</accession>
<dbReference type="GO" id="GO:0008194">
    <property type="term" value="F:UDP-glycosyltransferase activity"/>
    <property type="evidence" value="ECO:0007669"/>
    <property type="project" value="InterPro"/>
</dbReference>
<dbReference type="STRING" id="158441.A0A226DZE4"/>
<evidence type="ECO:0000256" key="1">
    <source>
        <dbReference type="ARBA" id="ARBA00009995"/>
    </source>
</evidence>
<evidence type="ECO:0000313" key="6">
    <source>
        <dbReference type="Proteomes" id="UP000198287"/>
    </source>
</evidence>
<dbReference type="Pfam" id="PF00201">
    <property type="entry name" value="UDPGT"/>
    <property type="match status" value="1"/>
</dbReference>
<dbReference type="FunFam" id="3.40.50.2000:FF:000021">
    <property type="entry name" value="UDP-glucuronosyltransferase"/>
    <property type="match status" value="1"/>
</dbReference>
<organism evidence="5 6">
    <name type="scientific">Folsomia candida</name>
    <name type="common">Springtail</name>
    <dbReference type="NCBI Taxonomy" id="158441"/>
    <lineage>
        <taxon>Eukaryota</taxon>
        <taxon>Metazoa</taxon>
        <taxon>Ecdysozoa</taxon>
        <taxon>Arthropoda</taxon>
        <taxon>Hexapoda</taxon>
        <taxon>Collembola</taxon>
        <taxon>Entomobryomorpha</taxon>
        <taxon>Isotomoidea</taxon>
        <taxon>Isotomidae</taxon>
        <taxon>Proisotominae</taxon>
        <taxon>Folsomia</taxon>
    </lineage>
</organism>
<gene>
    <name evidence="5" type="ORF">Fcan01_15141</name>
</gene>
<dbReference type="OrthoDB" id="5835829at2759"/>
<dbReference type="PANTHER" id="PTHR48043:SF145">
    <property type="entry name" value="FI06409P-RELATED"/>
    <property type="match status" value="1"/>
</dbReference>
<dbReference type="EMBL" id="LNIX01000009">
    <property type="protein sequence ID" value="OXA50097.1"/>
    <property type="molecule type" value="Genomic_DNA"/>
</dbReference>
<feature type="region of interest" description="Disordered" evidence="4">
    <location>
        <begin position="631"/>
        <end position="688"/>
    </location>
</feature>
<dbReference type="InterPro" id="IPR002213">
    <property type="entry name" value="UDP_glucos_trans"/>
</dbReference>
<evidence type="ECO:0000256" key="2">
    <source>
        <dbReference type="ARBA" id="ARBA00022676"/>
    </source>
</evidence>
<keyword evidence="3 5" id="KW-0808">Transferase</keyword>